<reference evidence="2 3" key="1">
    <citation type="submission" date="2015-04" db="EMBL/GenBank/DDBJ databases">
        <authorList>
            <person name="Heijne W.H."/>
            <person name="Fedorova N.D."/>
            <person name="Nierman W.C."/>
            <person name="Vollebregt A.W."/>
            <person name="Zhao Z."/>
            <person name="Wu L."/>
            <person name="Kumar M."/>
            <person name="Stam H."/>
            <person name="van den Berg M.A."/>
            <person name="Pel H.J."/>
        </authorList>
    </citation>
    <scope>NUCLEOTIDE SEQUENCE [LARGE SCALE GENOMIC DNA]</scope>
    <source>
        <strain evidence="2 3">CBS 393.64</strain>
    </source>
</reference>
<feature type="non-terminal residue" evidence="2">
    <location>
        <position position="1"/>
    </location>
</feature>
<dbReference type="RefSeq" id="XP_013323830.1">
    <property type="nucleotide sequence ID" value="XM_013468376.1"/>
</dbReference>
<accession>A0A0F4YHX9</accession>
<evidence type="ECO:0000256" key="1">
    <source>
        <dbReference type="SAM" id="MobiDB-lite"/>
    </source>
</evidence>
<organism evidence="2 3">
    <name type="scientific">Rasamsonia emersonii (strain ATCC 16479 / CBS 393.64 / IMI 116815)</name>
    <dbReference type="NCBI Taxonomy" id="1408163"/>
    <lineage>
        <taxon>Eukaryota</taxon>
        <taxon>Fungi</taxon>
        <taxon>Dikarya</taxon>
        <taxon>Ascomycota</taxon>
        <taxon>Pezizomycotina</taxon>
        <taxon>Eurotiomycetes</taxon>
        <taxon>Eurotiomycetidae</taxon>
        <taxon>Eurotiales</taxon>
        <taxon>Trichocomaceae</taxon>
        <taxon>Rasamsonia</taxon>
    </lineage>
</organism>
<proteinExistence type="predicted"/>
<name>A0A0F4YHX9_RASE3</name>
<evidence type="ECO:0000313" key="3">
    <source>
        <dbReference type="Proteomes" id="UP000053958"/>
    </source>
</evidence>
<evidence type="ECO:0000313" key="2">
    <source>
        <dbReference type="EMBL" id="KKA17218.1"/>
    </source>
</evidence>
<dbReference type="Proteomes" id="UP000053958">
    <property type="component" value="Unassembled WGS sequence"/>
</dbReference>
<protein>
    <submittedName>
        <fullName evidence="2">Uncharacterized protein</fullName>
    </submittedName>
</protein>
<sequence>PGGAETSSGSPARCRMMRGSPHRPTREQGWIDLGEPNLLARDQKAGRSSADSHHHPRRMPCDCSAKRVVGFDFLIFQKKSCGSDLAPQQPGGPVACRLPLLLSSLANRPYLGTWEEGDNNQQ</sequence>
<feature type="compositionally biased region" description="Polar residues" evidence="1">
    <location>
        <begin position="1"/>
        <end position="10"/>
    </location>
</feature>
<dbReference type="EMBL" id="LASV01000689">
    <property type="protein sequence ID" value="KKA17218.1"/>
    <property type="molecule type" value="Genomic_DNA"/>
</dbReference>
<dbReference type="GeneID" id="25321097"/>
<comment type="caution">
    <text evidence="2">The sequence shown here is derived from an EMBL/GenBank/DDBJ whole genome shotgun (WGS) entry which is preliminary data.</text>
</comment>
<keyword evidence="3" id="KW-1185">Reference proteome</keyword>
<dbReference type="AlphaFoldDB" id="A0A0F4YHX9"/>
<feature type="region of interest" description="Disordered" evidence="1">
    <location>
        <begin position="1"/>
        <end position="34"/>
    </location>
</feature>
<gene>
    <name evidence="2" type="ORF">T310_9074</name>
</gene>